<feature type="region of interest" description="Disordered" evidence="1">
    <location>
        <begin position="60"/>
        <end position="82"/>
    </location>
</feature>
<protein>
    <submittedName>
        <fullName evidence="2">Uncharacterized protein</fullName>
    </submittedName>
</protein>
<name>A0A8J3U9P8_9ACTN</name>
<evidence type="ECO:0000256" key="1">
    <source>
        <dbReference type="SAM" id="MobiDB-lite"/>
    </source>
</evidence>
<keyword evidence="3" id="KW-1185">Reference proteome</keyword>
<sequence>MVIGPDRQVIGLIGALRRVVDGVHPSDELLEPASESLEFIGFAFGDETDDIVGQTRDADAGVLNDHTDPVSGGESGELGPRDGARLRTDRAFGFLGLLGLLNLRVLGLGRIRASAELLVQAGCGG</sequence>
<dbReference type="AlphaFoldDB" id="A0A8J3U9P8"/>
<accession>A0A8J3U9P8</accession>
<dbReference type="EMBL" id="BOOP01000001">
    <property type="protein sequence ID" value="GII35115.1"/>
    <property type="molecule type" value="Genomic_DNA"/>
</dbReference>
<reference evidence="2 3" key="1">
    <citation type="submission" date="2021-01" db="EMBL/GenBank/DDBJ databases">
        <title>Whole genome shotgun sequence of Planotetraspora phitsanulokensis NBRC 104273.</title>
        <authorList>
            <person name="Komaki H."/>
            <person name="Tamura T."/>
        </authorList>
    </citation>
    <scope>NUCLEOTIDE SEQUENCE [LARGE SCALE GENOMIC DNA]</scope>
    <source>
        <strain evidence="2 3">NBRC 104273</strain>
    </source>
</reference>
<evidence type="ECO:0000313" key="3">
    <source>
        <dbReference type="Proteomes" id="UP000622547"/>
    </source>
</evidence>
<evidence type="ECO:0000313" key="2">
    <source>
        <dbReference type="EMBL" id="GII35115.1"/>
    </source>
</evidence>
<proteinExistence type="predicted"/>
<comment type="caution">
    <text evidence="2">The sequence shown here is derived from an EMBL/GenBank/DDBJ whole genome shotgun (WGS) entry which is preliminary data.</text>
</comment>
<gene>
    <name evidence="2" type="ORF">Pph01_01180</name>
</gene>
<organism evidence="2 3">
    <name type="scientific">Planotetraspora phitsanulokensis</name>
    <dbReference type="NCBI Taxonomy" id="575192"/>
    <lineage>
        <taxon>Bacteria</taxon>
        <taxon>Bacillati</taxon>
        <taxon>Actinomycetota</taxon>
        <taxon>Actinomycetes</taxon>
        <taxon>Streptosporangiales</taxon>
        <taxon>Streptosporangiaceae</taxon>
        <taxon>Planotetraspora</taxon>
    </lineage>
</organism>
<dbReference type="Proteomes" id="UP000622547">
    <property type="component" value="Unassembled WGS sequence"/>
</dbReference>